<keyword evidence="2" id="KW-1185">Reference proteome</keyword>
<organism evidence="1 2">
    <name type="scientific">Gracilibacillus xinjiangensis</name>
    <dbReference type="NCBI Taxonomy" id="1193282"/>
    <lineage>
        <taxon>Bacteria</taxon>
        <taxon>Bacillati</taxon>
        <taxon>Bacillota</taxon>
        <taxon>Bacilli</taxon>
        <taxon>Bacillales</taxon>
        <taxon>Bacillaceae</taxon>
        <taxon>Gracilibacillus</taxon>
    </lineage>
</organism>
<accession>A0ABV8X163</accession>
<proteinExistence type="predicted"/>
<gene>
    <name evidence="1" type="ORF">ACFOY7_17935</name>
</gene>
<reference evidence="2" key="1">
    <citation type="journal article" date="2019" name="Int. J. Syst. Evol. Microbiol.">
        <title>The Global Catalogue of Microorganisms (GCM) 10K type strain sequencing project: providing services to taxonomists for standard genome sequencing and annotation.</title>
        <authorList>
            <consortium name="The Broad Institute Genomics Platform"/>
            <consortium name="The Broad Institute Genome Sequencing Center for Infectious Disease"/>
            <person name="Wu L."/>
            <person name="Ma J."/>
        </authorList>
    </citation>
    <scope>NUCLEOTIDE SEQUENCE [LARGE SCALE GENOMIC DNA]</scope>
    <source>
        <strain evidence="2">CCUG 37865</strain>
    </source>
</reference>
<protein>
    <submittedName>
        <fullName evidence="1">Uncharacterized protein</fullName>
    </submittedName>
</protein>
<evidence type="ECO:0000313" key="2">
    <source>
        <dbReference type="Proteomes" id="UP001595882"/>
    </source>
</evidence>
<name>A0ABV8X163_9BACI</name>
<evidence type="ECO:0000313" key="1">
    <source>
        <dbReference type="EMBL" id="MFC4404954.1"/>
    </source>
</evidence>
<comment type="caution">
    <text evidence="1">The sequence shown here is derived from an EMBL/GenBank/DDBJ whole genome shotgun (WGS) entry which is preliminary data.</text>
</comment>
<dbReference type="RefSeq" id="WP_390254057.1">
    <property type="nucleotide sequence ID" value="NZ_JBHSDT010000008.1"/>
</dbReference>
<dbReference type="Proteomes" id="UP001595882">
    <property type="component" value="Unassembled WGS sequence"/>
</dbReference>
<dbReference type="EMBL" id="JBHSDT010000008">
    <property type="protein sequence ID" value="MFC4404954.1"/>
    <property type="molecule type" value="Genomic_DNA"/>
</dbReference>
<sequence>MSIHDVVSVTYTDGEKLYTIAEPLNEEATAPFKMINQNNKVIQTETIIFKETEPGTYKHHFTTGYFRTSYDGTKGDSSYFHDKVLDEFSYRLKLN</sequence>